<proteinExistence type="predicted"/>
<dbReference type="EMBL" id="GBRH01250381">
    <property type="protein sequence ID" value="JAD47514.1"/>
    <property type="molecule type" value="Transcribed_RNA"/>
</dbReference>
<protein>
    <submittedName>
        <fullName evidence="1">Uncharacterized protein</fullName>
    </submittedName>
</protein>
<reference evidence="1" key="2">
    <citation type="journal article" date="2015" name="Data Brief">
        <title>Shoot transcriptome of the giant reed, Arundo donax.</title>
        <authorList>
            <person name="Barrero R.A."/>
            <person name="Guerrero F.D."/>
            <person name="Moolhuijzen P."/>
            <person name="Goolsby J.A."/>
            <person name="Tidwell J."/>
            <person name="Bellgard S.E."/>
            <person name="Bellgard M.I."/>
        </authorList>
    </citation>
    <scope>NUCLEOTIDE SEQUENCE</scope>
    <source>
        <tissue evidence="1">Shoot tissue taken approximately 20 cm above the soil surface</tissue>
    </source>
</reference>
<sequence length="15" mass="1809">MLITKQTIKKILNKH</sequence>
<evidence type="ECO:0000313" key="1">
    <source>
        <dbReference type="EMBL" id="JAD47514.1"/>
    </source>
</evidence>
<accession>A0A0A9A773</accession>
<name>A0A0A9A773_ARUDO</name>
<organism evidence="1">
    <name type="scientific">Arundo donax</name>
    <name type="common">Giant reed</name>
    <name type="synonym">Donax arundinaceus</name>
    <dbReference type="NCBI Taxonomy" id="35708"/>
    <lineage>
        <taxon>Eukaryota</taxon>
        <taxon>Viridiplantae</taxon>
        <taxon>Streptophyta</taxon>
        <taxon>Embryophyta</taxon>
        <taxon>Tracheophyta</taxon>
        <taxon>Spermatophyta</taxon>
        <taxon>Magnoliopsida</taxon>
        <taxon>Liliopsida</taxon>
        <taxon>Poales</taxon>
        <taxon>Poaceae</taxon>
        <taxon>PACMAD clade</taxon>
        <taxon>Arundinoideae</taxon>
        <taxon>Arundineae</taxon>
        <taxon>Arundo</taxon>
    </lineage>
</organism>
<reference evidence="1" key="1">
    <citation type="submission" date="2014-09" db="EMBL/GenBank/DDBJ databases">
        <authorList>
            <person name="Magalhaes I.L.F."/>
            <person name="Oliveira U."/>
            <person name="Santos F.R."/>
            <person name="Vidigal T.H.D.A."/>
            <person name="Brescovit A.D."/>
            <person name="Santos A.J."/>
        </authorList>
    </citation>
    <scope>NUCLEOTIDE SEQUENCE</scope>
    <source>
        <tissue evidence="1">Shoot tissue taken approximately 20 cm above the soil surface</tissue>
    </source>
</reference>